<dbReference type="Proteomes" id="UP000037201">
    <property type="component" value="Unassembled WGS sequence"/>
</dbReference>
<accession>A0ABR5JT59</accession>
<reference evidence="2 3" key="1">
    <citation type="submission" date="2014-12" db="EMBL/GenBank/DDBJ databases">
        <authorList>
            <person name="Baeyen S."/>
        </authorList>
    </citation>
    <scope>NUCLEOTIDE SEQUENCE [LARGE SCALE GENOMIC DNA]</scope>
    <source>
        <strain evidence="2 3">LMG 28496</strain>
    </source>
</reference>
<sequence>MGGRTIAEAKETLSLNEFRSWLKYRALRGSLNIGMRVERGSALLAMMYANVNYKDGPYKIFDFMQHEVEPPISLEQAMESWA</sequence>
<evidence type="ECO:0000313" key="2">
    <source>
        <dbReference type="EMBL" id="KOP60726.1"/>
    </source>
</evidence>
<comment type="caution">
    <text evidence="2">The sequence shown here is derived from an EMBL/GenBank/DDBJ whole genome shotgun (WGS) entry which is preliminary data.</text>
</comment>
<evidence type="ECO:0000313" key="3">
    <source>
        <dbReference type="Proteomes" id="UP000037201"/>
    </source>
</evidence>
<gene>
    <name evidence="2" type="ORF">OX90_04470</name>
</gene>
<feature type="domain" description="Minor tail T" evidence="1">
    <location>
        <begin position="14"/>
        <end position="81"/>
    </location>
</feature>
<dbReference type="EMBL" id="JUEU01000040">
    <property type="protein sequence ID" value="KOP60726.1"/>
    <property type="molecule type" value="Genomic_DNA"/>
</dbReference>
<name>A0ABR5JT59_9PSED</name>
<reference evidence="2 3" key="2">
    <citation type="submission" date="2015-09" db="EMBL/GenBank/DDBJ databases">
        <title>Genome analysis of Pseudomonas syringae pv. porri LMG.</title>
        <authorList>
            <person name="Rombouts S."/>
        </authorList>
    </citation>
    <scope>NUCLEOTIDE SEQUENCE [LARGE SCALE GENOMIC DNA]</scope>
    <source>
        <strain evidence="2 3">LMG 28496</strain>
    </source>
</reference>
<keyword evidence="3" id="KW-1185">Reference proteome</keyword>
<protein>
    <recommendedName>
        <fullName evidence="1">Minor tail T domain-containing protein</fullName>
    </recommendedName>
</protein>
<proteinExistence type="predicted"/>
<dbReference type="InterPro" id="IPR009350">
    <property type="entry name" value="Phage_tail_T"/>
</dbReference>
<evidence type="ECO:0000259" key="1">
    <source>
        <dbReference type="Pfam" id="PF06223"/>
    </source>
</evidence>
<dbReference type="Pfam" id="PF06223">
    <property type="entry name" value="Phage_tail_T"/>
    <property type="match status" value="1"/>
</dbReference>
<organism evidence="2 3">
    <name type="scientific">Pseudomonas coronafaciens pv. porri</name>
    <dbReference type="NCBI Taxonomy" id="83964"/>
    <lineage>
        <taxon>Bacteria</taxon>
        <taxon>Pseudomonadati</taxon>
        <taxon>Pseudomonadota</taxon>
        <taxon>Gammaproteobacteria</taxon>
        <taxon>Pseudomonadales</taxon>
        <taxon>Pseudomonadaceae</taxon>
        <taxon>Pseudomonas</taxon>
        <taxon>Pseudomonas coronafaciens</taxon>
    </lineage>
</organism>